<dbReference type="EMBL" id="BCNO01000001">
    <property type="protein sequence ID" value="GAQ94498.1"/>
    <property type="molecule type" value="Genomic_DNA"/>
</dbReference>
<keyword evidence="2" id="KW-1185">Reference proteome</keyword>
<comment type="caution">
    <text evidence="1">The sequence shown here is derived from an EMBL/GenBank/DDBJ whole genome shotgun (WGS) entry which is preliminary data.</text>
</comment>
<accession>A0A0U9HQR4</accession>
<evidence type="ECO:0000313" key="1">
    <source>
        <dbReference type="EMBL" id="GAQ94498.1"/>
    </source>
</evidence>
<proteinExistence type="predicted"/>
<name>A0A0U9HQR4_9BACT</name>
<dbReference type="AlphaFoldDB" id="A0A0U9HQR4"/>
<reference evidence="2" key="1">
    <citation type="submission" date="2016-01" db="EMBL/GenBank/DDBJ databases">
        <title>Draft genome sequence of Thermodesulfovibrio aggregans strain TGE-P1.</title>
        <authorList>
            <person name="Sekiguchi Y."/>
            <person name="Ohashi A."/>
            <person name="Matsuura N."/>
            <person name="Tourlousse M.D."/>
        </authorList>
    </citation>
    <scope>NUCLEOTIDE SEQUENCE [LARGE SCALE GENOMIC DNA]</scope>
    <source>
        <strain evidence="2">TGE-P1</strain>
    </source>
</reference>
<dbReference type="Proteomes" id="UP000054976">
    <property type="component" value="Unassembled WGS sequence"/>
</dbReference>
<gene>
    <name evidence="1" type="ORF">TAGGR_1682</name>
</gene>
<organism evidence="1 2">
    <name type="scientific">Thermodesulfovibrio aggregans</name>
    <dbReference type="NCBI Taxonomy" id="86166"/>
    <lineage>
        <taxon>Bacteria</taxon>
        <taxon>Pseudomonadati</taxon>
        <taxon>Nitrospirota</taxon>
        <taxon>Thermodesulfovibrionia</taxon>
        <taxon>Thermodesulfovibrionales</taxon>
        <taxon>Thermodesulfovibrionaceae</taxon>
        <taxon>Thermodesulfovibrio</taxon>
    </lineage>
</organism>
<evidence type="ECO:0000313" key="2">
    <source>
        <dbReference type="Proteomes" id="UP000054976"/>
    </source>
</evidence>
<sequence>MEPVEKEELFKMIKMAVREALEEEFLERFLNNVPDVSDEEMRDIIQIYGAPSREKKPVYSETIDL</sequence>
<protein>
    <submittedName>
        <fullName evidence="1">Uncharacterized protein</fullName>
    </submittedName>
</protein>
<dbReference type="RefSeq" id="WP_059175945.1">
    <property type="nucleotide sequence ID" value="NZ_BCNO01000001.1"/>
</dbReference>